<keyword evidence="3" id="KW-1185">Reference proteome</keyword>
<feature type="region of interest" description="Disordered" evidence="1">
    <location>
        <begin position="38"/>
        <end position="98"/>
    </location>
</feature>
<evidence type="ECO:0000256" key="1">
    <source>
        <dbReference type="SAM" id="MobiDB-lite"/>
    </source>
</evidence>
<evidence type="ECO:0000313" key="3">
    <source>
        <dbReference type="Proteomes" id="UP000234323"/>
    </source>
</evidence>
<dbReference type="AlphaFoldDB" id="A0A2I1HQ08"/>
<feature type="compositionally biased region" description="Low complexity" evidence="1">
    <location>
        <begin position="46"/>
        <end position="56"/>
    </location>
</feature>
<dbReference type="Proteomes" id="UP000234323">
    <property type="component" value="Unassembled WGS sequence"/>
</dbReference>
<sequence length="98" mass="11394">MEAIYKLAMEEEFGCGLQIKSQQELLFGKNEKYKFKGQTKKVRFESTNTSSTQQSNDFPVDKEPLLSTKPKEDNLSSDDSDETKDNKRIRKKRKRLQG</sequence>
<name>A0A2I1HQ08_9GLOM</name>
<protein>
    <submittedName>
        <fullName evidence="2">Uncharacterized protein</fullName>
    </submittedName>
</protein>
<organism evidence="2 3">
    <name type="scientific">Rhizophagus irregularis</name>
    <dbReference type="NCBI Taxonomy" id="588596"/>
    <lineage>
        <taxon>Eukaryota</taxon>
        <taxon>Fungi</taxon>
        <taxon>Fungi incertae sedis</taxon>
        <taxon>Mucoromycota</taxon>
        <taxon>Glomeromycotina</taxon>
        <taxon>Glomeromycetes</taxon>
        <taxon>Glomerales</taxon>
        <taxon>Glomeraceae</taxon>
        <taxon>Rhizophagus</taxon>
    </lineage>
</organism>
<dbReference type="VEuPathDB" id="FungiDB:FUN_007904"/>
<dbReference type="EMBL" id="LLXI01004765">
    <property type="protein sequence ID" value="PKY60936.1"/>
    <property type="molecule type" value="Genomic_DNA"/>
</dbReference>
<evidence type="ECO:0000313" key="2">
    <source>
        <dbReference type="EMBL" id="PKY60936.1"/>
    </source>
</evidence>
<comment type="caution">
    <text evidence="2">The sequence shown here is derived from an EMBL/GenBank/DDBJ whole genome shotgun (WGS) entry which is preliminary data.</text>
</comment>
<gene>
    <name evidence="2" type="ORF">RhiirA4_485266</name>
</gene>
<feature type="compositionally biased region" description="Basic residues" evidence="1">
    <location>
        <begin position="87"/>
        <end position="98"/>
    </location>
</feature>
<proteinExistence type="predicted"/>
<reference evidence="2 3" key="1">
    <citation type="submission" date="2015-10" db="EMBL/GenBank/DDBJ databases">
        <title>Genome analyses suggest a sexual origin of heterokaryosis in a supposedly ancient asexual fungus.</title>
        <authorList>
            <person name="Ropars J."/>
            <person name="Sedzielewska K."/>
            <person name="Noel J."/>
            <person name="Charron P."/>
            <person name="Farinelli L."/>
            <person name="Marton T."/>
            <person name="Kruger M."/>
            <person name="Pelin A."/>
            <person name="Brachmann A."/>
            <person name="Corradi N."/>
        </authorList>
    </citation>
    <scope>NUCLEOTIDE SEQUENCE [LARGE SCALE GENOMIC DNA]</scope>
    <source>
        <strain evidence="2 3">A4</strain>
    </source>
</reference>
<accession>A0A2I1HQ08</accession>
<feature type="compositionally biased region" description="Basic and acidic residues" evidence="1">
    <location>
        <begin position="59"/>
        <end position="74"/>
    </location>
</feature>